<dbReference type="PROSITE" id="PS00178">
    <property type="entry name" value="AA_TRNA_LIGASE_I"/>
    <property type="match status" value="1"/>
</dbReference>
<keyword evidence="4 12" id="KW-0436">Ligase</keyword>
<dbReference type="SUPFAM" id="SSF47323">
    <property type="entry name" value="Anticodon-binding domain of a subclass of class I aminoacyl-tRNA synthetases"/>
    <property type="match status" value="1"/>
</dbReference>
<comment type="subcellular location">
    <subcellularLocation>
        <location evidence="1">Mitochondrion matrix</location>
    </subcellularLocation>
</comment>
<dbReference type="InterPro" id="IPR033708">
    <property type="entry name" value="Anticodon_Ile_BEm"/>
</dbReference>
<dbReference type="Gene3D" id="1.10.10.830">
    <property type="entry name" value="Ile-tRNA synthetase CP2 domain-like"/>
    <property type="match status" value="1"/>
</dbReference>
<dbReference type="Proteomes" id="UP000001645">
    <property type="component" value="Chromosome 2"/>
</dbReference>
<dbReference type="Gene3D" id="1.10.730.20">
    <property type="match status" value="1"/>
</dbReference>
<keyword evidence="6 12" id="KW-0067">ATP-binding</keyword>
<dbReference type="InterPro" id="IPR014729">
    <property type="entry name" value="Rossmann-like_a/b/a_fold"/>
</dbReference>
<reference evidence="15" key="2">
    <citation type="submission" date="2025-08" db="UniProtKB">
        <authorList>
            <consortium name="Ensembl"/>
        </authorList>
    </citation>
    <scope>IDENTIFICATION</scope>
</reference>
<dbReference type="Ensembl" id="ENSMGAT00000031663.1">
    <property type="protein sequence ID" value="ENSMGAP00000021690.1"/>
    <property type="gene ID" value="ENSMGAG00000009158.2"/>
</dbReference>
<dbReference type="OrthoDB" id="10264412at2759"/>
<evidence type="ECO:0000256" key="4">
    <source>
        <dbReference type="ARBA" id="ARBA00022598"/>
    </source>
</evidence>
<keyword evidence="5 12" id="KW-0547">Nucleotide-binding</keyword>
<dbReference type="CDD" id="cd07960">
    <property type="entry name" value="Anticodon_Ia_Ile_BEm"/>
    <property type="match status" value="1"/>
</dbReference>
<dbReference type="PANTHER" id="PTHR42765:SF1">
    <property type="entry name" value="ISOLEUCINE--TRNA LIGASE, MITOCHONDRIAL"/>
    <property type="match status" value="1"/>
</dbReference>
<evidence type="ECO:0000256" key="12">
    <source>
        <dbReference type="RuleBase" id="RU363035"/>
    </source>
</evidence>
<dbReference type="GO" id="GO:0032543">
    <property type="term" value="P:mitochondrial translation"/>
    <property type="evidence" value="ECO:0007669"/>
    <property type="project" value="TreeGrafter"/>
</dbReference>
<reference evidence="15 16" key="1">
    <citation type="journal article" date="2010" name="PLoS Biol.">
        <title>Multi-platform next-generation sequencing of the domestic turkey (Meleagris gallopavo): genome assembly and analysis.</title>
        <authorList>
            <person name="Dalloul R.A."/>
            <person name="Long J.A."/>
            <person name="Zimin A.V."/>
            <person name="Aslam L."/>
            <person name="Beal K."/>
            <person name="Blomberg L.A."/>
            <person name="Bouffard P."/>
            <person name="Burt D.W."/>
            <person name="Crasta O."/>
            <person name="Crooijmans R.P."/>
            <person name="Cooper K."/>
            <person name="Coulombe R.A."/>
            <person name="De S."/>
            <person name="Delany M.E."/>
            <person name="Dodgson J.B."/>
            <person name="Dong J.J."/>
            <person name="Evans C."/>
            <person name="Frederickson K.M."/>
            <person name="Flicek P."/>
            <person name="Florea L."/>
            <person name="Folkerts O."/>
            <person name="Groenen M.A."/>
            <person name="Harkins T.T."/>
            <person name="Herrero J."/>
            <person name="Hoffmann S."/>
            <person name="Megens H.J."/>
            <person name="Jiang A."/>
            <person name="de Jong P."/>
            <person name="Kaiser P."/>
            <person name="Kim H."/>
            <person name="Kim K.W."/>
            <person name="Kim S."/>
            <person name="Langenberger D."/>
            <person name="Lee M.K."/>
            <person name="Lee T."/>
            <person name="Mane S."/>
            <person name="Marcais G."/>
            <person name="Marz M."/>
            <person name="McElroy A.P."/>
            <person name="Modise T."/>
            <person name="Nefedov M."/>
            <person name="Notredame C."/>
            <person name="Paton I.R."/>
            <person name="Payne W.S."/>
            <person name="Pertea G."/>
            <person name="Prickett D."/>
            <person name="Puiu D."/>
            <person name="Qioa D."/>
            <person name="Raineri E."/>
            <person name="Ruffier M."/>
            <person name="Salzberg S.L."/>
            <person name="Schatz M.C."/>
            <person name="Scheuring C."/>
            <person name="Schmidt C.J."/>
            <person name="Schroeder S."/>
            <person name="Searle S.M."/>
            <person name="Smith E.J."/>
            <person name="Smith J."/>
            <person name="Sonstegard T.S."/>
            <person name="Stadler P.F."/>
            <person name="Tafer H."/>
            <person name="Tu Z.J."/>
            <person name="Van Tassell C.P."/>
            <person name="Vilella A.J."/>
            <person name="Williams K.P."/>
            <person name="Yorke J.A."/>
            <person name="Zhang L."/>
            <person name="Zhang H.B."/>
            <person name="Zhang X."/>
            <person name="Zhang Y."/>
            <person name="Reed K.M."/>
        </authorList>
    </citation>
    <scope>NUCLEOTIDE SEQUENCE [LARGE SCALE GENOMIC DNA]</scope>
</reference>
<evidence type="ECO:0000256" key="9">
    <source>
        <dbReference type="ARBA" id="ARBA00023128"/>
    </source>
</evidence>
<dbReference type="Pfam" id="PF08264">
    <property type="entry name" value="Anticodon_1"/>
    <property type="match status" value="1"/>
</dbReference>
<dbReference type="FunFam" id="3.40.50.620:FF:000152">
    <property type="entry name" value="Isoleucine--tRNA ligase"/>
    <property type="match status" value="1"/>
</dbReference>
<dbReference type="PANTHER" id="PTHR42765">
    <property type="entry name" value="SOLEUCYL-TRNA SYNTHETASE"/>
    <property type="match status" value="1"/>
</dbReference>
<dbReference type="PRINTS" id="PR00984">
    <property type="entry name" value="TRNASYNTHILE"/>
</dbReference>
<dbReference type="AlphaFoldDB" id="A0A803XQ94"/>
<evidence type="ECO:0000259" key="14">
    <source>
        <dbReference type="Pfam" id="PF08264"/>
    </source>
</evidence>
<name>A0A803XQ94_MELGA</name>
<dbReference type="FunFam" id="1.10.730.20:FF:000002">
    <property type="entry name" value="isoleucine--tRNA ligase, mitochondrial"/>
    <property type="match status" value="1"/>
</dbReference>
<dbReference type="GeneTree" id="ENSGT00550000074910"/>
<organism evidence="15 16">
    <name type="scientific">Meleagris gallopavo</name>
    <name type="common">Wild turkey</name>
    <dbReference type="NCBI Taxonomy" id="9103"/>
    <lineage>
        <taxon>Eukaryota</taxon>
        <taxon>Metazoa</taxon>
        <taxon>Chordata</taxon>
        <taxon>Craniata</taxon>
        <taxon>Vertebrata</taxon>
        <taxon>Euteleostomi</taxon>
        <taxon>Archelosauria</taxon>
        <taxon>Archosauria</taxon>
        <taxon>Dinosauria</taxon>
        <taxon>Saurischia</taxon>
        <taxon>Theropoda</taxon>
        <taxon>Coelurosauria</taxon>
        <taxon>Aves</taxon>
        <taxon>Neognathae</taxon>
        <taxon>Galloanserae</taxon>
        <taxon>Galliformes</taxon>
        <taxon>Phasianidae</taxon>
        <taxon>Meleagridinae</taxon>
        <taxon>Meleagris</taxon>
    </lineage>
</organism>
<keyword evidence="7 12" id="KW-0648">Protein biosynthesis</keyword>
<feature type="domain" description="Aminoacyl-tRNA synthetase class Ia" evidence="13">
    <location>
        <begin position="55"/>
        <end position="611"/>
    </location>
</feature>
<dbReference type="FunFam" id="1.10.10.830:FF:000002">
    <property type="entry name" value="Isoleucine--tRNA ligase, mitochondrial"/>
    <property type="match status" value="1"/>
</dbReference>
<dbReference type="InterPro" id="IPR001412">
    <property type="entry name" value="aa-tRNA-synth_I_CS"/>
</dbReference>
<evidence type="ECO:0000256" key="1">
    <source>
        <dbReference type="ARBA" id="ARBA00004305"/>
    </source>
</evidence>
<sequence length="916" mass="102997">DTAGAGPAGRGSGRNLGCDSARSALRFGLFLKCFTTRLWEVRRRKSGFLELYSWQRQRKAKQEFCLHDGPPYANGDPHVGHALNKILKDITNRFHMMRGYKVHYVPGWDCHGLPIELKALSEIKGAENLSPVEIRQKAKEFAERAIEKQKAAFIRWGIMADWANCYCTFDPKYEANQLRVFHKMYDKGFIYQDYKPVFWSPSAKTALAEAELEYNEQHVSRSVYMKFPLLKSPPKLASVIDGSSPTSVLVWTTQPWTVPANQAVCYMPDAEYYLSAKVSPLLPANHVTMAKGTGLVHTAPAHGMEDYSVASHHQLPTECLVDERGHFTEAAGPELKNKNVLEEGNEAVIKMLQAAGSLLKEEKYVHSYPYDWRTKKPMIIRASKQWFVNTANVKATEVLKKVKIIPTSAVSRMLEMLDRRTFWCISRQRCWGVPIPVFYQKDTGESLINSETITDIIKIVEQQGTDAWWTLPIEQLLSKEAVAKAGGHDVLDYVKGQDVLDIWFDSGTSWAHVLEGTEQRADVYLEGKDQLGGWFQSSLLTSVATRKKAPYKTLIVHGFTLGEKGEKMSKSIGNVVDPDVVINGGDDHTKDPPYGADVLRWWVAESNVFTEVLIGPVVLNAARDDINKLRNTLRFMLGNMAGFNPETDSIPPSEMYIVDQYMLHLLQDYGSKVTEAYKQYDYSKVVRLLQAFCSRNLSNFYFSIIKDRLYCEEEKDPKRRSCQTVLAEALDVVVRSFAPILPHLAEEVFQHLPYKKEGVFRTGWINASSGWKKPGIEEAIEGACAMRDSFLGSISGKNPLEYEVIIVIEPGLLFELMEALQAEESSRVSQLNEIMMASQTTLLSEIPKETPADANIVTGNFLINLEGGDIREESSYKVIALPTAKAKCPRCRRYTADSSSTPCPRCLKVIAGKGST</sequence>
<keyword evidence="8" id="KW-0809">Transit peptide</keyword>
<dbReference type="SUPFAM" id="SSF50677">
    <property type="entry name" value="ValRS/IleRS/LeuRS editing domain"/>
    <property type="match status" value="1"/>
</dbReference>
<reference evidence="15" key="3">
    <citation type="submission" date="2025-09" db="UniProtKB">
        <authorList>
            <consortium name="Ensembl"/>
        </authorList>
    </citation>
    <scope>IDENTIFICATION</scope>
</reference>
<dbReference type="InterPro" id="IPR002301">
    <property type="entry name" value="Ile-tRNA-ligase"/>
</dbReference>
<keyword evidence="9" id="KW-0496">Mitochondrion</keyword>
<dbReference type="Bgee" id="ENSMGAG00000009158">
    <property type="expression patterns" value="Expressed in heart and 17 other cell types or tissues"/>
</dbReference>
<dbReference type="Gene3D" id="3.90.740.10">
    <property type="entry name" value="Valyl/Leucyl/Isoleucyl-tRNA synthetase, editing domain"/>
    <property type="match status" value="2"/>
</dbReference>
<dbReference type="GO" id="GO:0005759">
    <property type="term" value="C:mitochondrial matrix"/>
    <property type="evidence" value="ECO:0007669"/>
    <property type="project" value="UniProtKB-SubCell"/>
</dbReference>
<dbReference type="GO" id="GO:0006428">
    <property type="term" value="P:isoleucyl-tRNA aminoacylation"/>
    <property type="evidence" value="ECO:0007669"/>
    <property type="project" value="InterPro"/>
</dbReference>
<evidence type="ECO:0000313" key="15">
    <source>
        <dbReference type="Ensembl" id="ENSMGAP00000021690.1"/>
    </source>
</evidence>
<comment type="similarity">
    <text evidence="2 12">Belongs to the class-I aminoacyl-tRNA synthetase family.</text>
</comment>
<dbReference type="SUPFAM" id="SSF52374">
    <property type="entry name" value="Nucleotidylyl transferase"/>
    <property type="match status" value="1"/>
</dbReference>
<dbReference type="GO" id="GO:0002161">
    <property type="term" value="F:aminoacyl-tRNA deacylase activity"/>
    <property type="evidence" value="ECO:0007669"/>
    <property type="project" value="InterPro"/>
</dbReference>
<evidence type="ECO:0000313" key="16">
    <source>
        <dbReference type="Proteomes" id="UP000001645"/>
    </source>
</evidence>
<dbReference type="InterPro" id="IPR002300">
    <property type="entry name" value="aa-tRNA-synth_Ia"/>
</dbReference>
<evidence type="ECO:0000259" key="13">
    <source>
        <dbReference type="Pfam" id="PF00133"/>
    </source>
</evidence>
<dbReference type="CDD" id="cd00818">
    <property type="entry name" value="IleRS_core"/>
    <property type="match status" value="1"/>
</dbReference>
<dbReference type="GO" id="GO:0004822">
    <property type="term" value="F:isoleucine-tRNA ligase activity"/>
    <property type="evidence" value="ECO:0007669"/>
    <property type="project" value="UniProtKB-EC"/>
</dbReference>
<dbReference type="InterPro" id="IPR009080">
    <property type="entry name" value="tRNAsynth_Ia_anticodon-bd"/>
</dbReference>
<evidence type="ECO:0000256" key="11">
    <source>
        <dbReference type="ARBA" id="ARBA00032665"/>
    </source>
</evidence>
<accession>A0A803XQ94</accession>
<protein>
    <recommendedName>
        <fullName evidence="3">isoleucine--tRNA ligase</fullName>
        <ecNumber evidence="3">6.1.1.5</ecNumber>
    </recommendedName>
    <alternativeName>
        <fullName evidence="11">Isoleucyl-tRNA synthetase</fullName>
    </alternativeName>
</protein>
<evidence type="ECO:0000256" key="5">
    <source>
        <dbReference type="ARBA" id="ARBA00022741"/>
    </source>
</evidence>
<evidence type="ECO:0000256" key="6">
    <source>
        <dbReference type="ARBA" id="ARBA00022840"/>
    </source>
</evidence>
<proteinExistence type="inferred from homology"/>
<dbReference type="InterPro" id="IPR050081">
    <property type="entry name" value="Ile-tRNA_ligase"/>
</dbReference>
<evidence type="ECO:0000256" key="2">
    <source>
        <dbReference type="ARBA" id="ARBA00005594"/>
    </source>
</evidence>
<evidence type="ECO:0000256" key="7">
    <source>
        <dbReference type="ARBA" id="ARBA00022917"/>
    </source>
</evidence>
<dbReference type="Gene3D" id="3.40.50.620">
    <property type="entry name" value="HUPs"/>
    <property type="match status" value="2"/>
</dbReference>
<evidence type="ECO:0000256" key="10">
    <source>
        <dbReference type="ARBA" id="ARBA00023146"/>
    </source>
</evidence>
<gene>
    <name evidence="15" type="primary">IARS2</name>
</gene>
<dbReference type="InterPro" id="IPR009008">
    <property type="entry name" value="Val/Leu/Ile-tRNA-synth_edit"/>
</dbReference>
<dbReference type="InterPro" id="IPR013155">
    <property type="entry name" value="M/V/L/I-tRNA-synth_anticd-bd"/>
</dbReference>
<feature type="domain" description="Methionyl/Valyl/Leucyl/Isoleucyl-tRNA synthetase anticodon-binding" evidence="14">
    <location>
        <begin position="659"/>
        <end position="773"/>
    </location>
</feature>
<dbReference type="Pfam" id="PF00133">
    <property type="entry name" value="tRNA-synt_1"/>
    <property type="match status" value="1"/>
</dbReference>
<evidence type="ECO:0000256" key="8">
    <source>
        <dbReference type="ARBA" id="ARBA00022946"/>
    </source>
</evidence>
<evidence type="ECO:0000256" key="3">
    <source>
        <dbReference type="ARBA" id="ARBA00013165"/>
    </source>
</evidence>
<dbReference type="EC" id="6.1.1.5" evidence="3"/>
<dbReference type="GO" id="GO:0005524">
    <property type="term" value="F:ATP binding"/>
    <property type="evidence" value="ECO:0007669"/>
    <property type="project" value="UniProtKB-KW"/>
</dbReference>
<dbReference type="GO" id="GO:0000049">
    <property type="term" value="F:tRNA binding"/>
    <property type="evidence" value="ECO:0007669"/>
    <property type="project" value="InterPro"/>
</dbReference>
<keyword evidence="10 12" id="KW-0030">Aminoacyl-tRNA synthetase</keyword>
<keyword evidence="16" id="KW-1185">Reference proteome</keyword>